<feature type="binding site" evidence="6 7">
    <location>
        <position position="109"/>
    </location>
    <ligand>
        <name>S-adenosyl-L-methionine</name>
        <dbReference type="ChEBI" id="CHEBI:59789"/>
    </ligand>
</feature>
<comment type="similarity">
    <text evidence="6">Belongs to the class IV-like SAM-binding methyltransferase superfamily. RNA methyltransferase TrmH family. TrmL subfamily.</text>
</comment>
<comment type="caution">
    <text evidence="6">Lacks conserved residue(s) required for the propagation of feature annotation.</text>
</comment>
<keyword evidence="3 6" id="KW-0808">Transferase</keyword>
<dbReference type="EC" id="2.1.1.207" evidence="6"/>
<reference evidence="9 10" key="1">
    <citation type="journal article" date="2007" name="PLoS Genet.">
        <title>Patterns and implications of gene gain and loss in the evolution of Prochlorococcus.</title>
        <authorList>
            <person name="Kettler G.C."/>
            <person name="Martiny A.C."/>
            <person name="Huang K."/>
            <person name="Zucker J."/>
            <person name="Coleman M.L."/>
            <person name="Rodrigue S."/>
            <person name="Chen F."/>
            <person name="Lapidus A."/>
            <person name="Ferriera S."/>
            <person name="Johnson J."/>
            <person name="Steglich C."/>
            <person name="Church G.M."/>
            <person name="Richardson P."/>
            <person name="Chisholm S.W."/>
        </authorList>
    </citation>
    <scope>NUCLEOTIDE SEQUENCE [LARGE SCALE GENOMIC DNA]</scope>
    <source>
        <strain evidence="9 10">MIT 9303</strain>
    </source>
</reference>
<dbReference type="GO" id="GO:0141102">
    <property type="term" value="F:tRNA (5-carboxymethylaminomethyluridine(34)-2'-O)-methyltransferase activity"/>
    <property type="evidence" value="ECO:0007669"/>
    <property type="project" value="RHEA"/>
</dbReference>
<feature type="binding site" evidence="6 7">
    <location>
        <position position="145"/>
    </location>
    <ligand>
        <name>S-adenosyl-L-methionine</name>
        <dbReference type="ChEBI" id="CHEBI:59789"/>
    </ligand>
</feature>
<dbReference type="EMBL" id="CP000554">
    <property type="protein sequence ID" value="ABM78213.1"/>
    <property type="molecule type" value="Genomic_DNA"/>
</dbReference>
<dbReference type="PANTHER" id="PTHR42971">
    <property type="entry name" value="TRNA (CYTIDINE(34)-2'-O)-METHYLTRANSFERASE"/>
    <property type="match status" value="1"/>
</dbReference>
<comment type="catalytic activity">
    <reaction evidence="6">
        <text>cytidine(34) in tRNA + S-adenosyl-L-methionine = 2'-O-methylcytidine(34) in tRNA + S-adenosyl-L-homocysteine + H(+)</text>
        <dbReference type="Rhea" id="RHEA:43084"/>
        <dbReference type="Rhea" id="RHEA-COMP:10331"/>
        <dbReference type="Rhea" id="RHEA-COMP:10332"/>
        <dbReference type="ChEBI" id="CHEBI:15378"/>
        <dbReference type="ChEBI" id="CHEBI:57856"/>
        <dbReference type="ChEBI" id="CHEBI:59789"/>
        <dbReference type="ChEBI" id="CHEBI:74495"/>
        <dbReference type="ChEBI" id="CHEBI:82748"/>
        <dbReference type="EC" id="2.1.1.207"/>
    </reaction>
</comment>
<comment type="function">
    <text evidence="6">Could methylate the ribose at the nucleotide 34 wobble position in tRNA.</text>
</comment>
<evidence type="ECO:0000313" key="9">
    <source>
        <dbReference type="EMBL" id="ABM78213.1"/>
    </source>
</evidence>
<accession>A2C9Q3</accession>
<dbReference type="PIRSF" id="PIRSF029256">
    <property type="entry name" value="SpoU_TrmH_prd"/>
    <property type="match status" value="1"/>
</dbReference>
<keyword evidence="1 6" id="KW-0963">Cytoplasm</keyword>
<evidence type="ECO:0000313" key="10">
    <source>
        <dbReference type="Proteomes" id="UP000002274"/>
    </source>
</evidence>
<keyword evidence="2 6" id="KW-0489">Methyltransferase</keyword>
<gene>
    <name evidence="9" type="primary">cspR</name>
    <name evidence="9" type="ordered locus">P9303_14671</name>
</gene>
<dbReference type="KEGG" id="pmf:P9303_14671"/>
<organism evidence="9 10">
    <name type="scientific">Prochlorococcus marinus (strain MIT 9303)</name>
    <dbReference type="NCBI Taxonomy" id="59922"/>
    <lineage>
        <taxon>Bacteria</taxon>
        <taxon>Bacillati</taxon>
        <taxon>Cyanobacteriota</taxon>
        <taxon>Cyanophyceae</taxon>
        <taxon>Synechococcales</taxon>
        <taxon>Prochlorococcaceae</taxon>
        <taxon>Prochlorococcus</taxon>
    </lineage>
</organism>
<dbReference type="GO" id="GO:0141098">
    <property type="term" value="F:tRNA (cytidine(34)-2'-O)-methyltransferase activity"/>
    <property type="evidence" value="ECO:0007669"/>
    <property type="project" value="RHEA"/>
</dbReference>
<evidence type="ECO:0000256" key="1">
    <source>
        <dbReference type="ARBA" id="ARBA00022490"/>
    </source>
</evidence>
<sequence>MSDPSELSPLRVALYEPRIPPNTGNIARTCAAFRIPLALIEPLGFSLDDRYLRRAGLDYWPHVALSVHSDLDTFRECLPLNHRLIGCSRFGGIPLRSMRFQTGDVLLFGREDTGLPTKIRQQCDQITTIPMPGAASEQGQGGVRSLNLSVACAIVSFEAGQQLGLW</sequence>
<evidence type="ECO:0000259" key="8">
    <source>
        <dbReference type="Pfam" id="PF00588"/>
    </source>
</evidence>
<dbReference type="InterPro" id="IPR029026">
    <property type="entry name" value="tRNA_m1G_MTases_N"/>
</dbReference>
<dbReference type="GO" id="GO:0005737">
    <property type="term" value="C:cytoplasm"/>
    <property type="evidence" value="ECO:0007669"/>
    <property type="project" value="UniProtKB-SubCell"/>
</dbReference>
<comment type="catalytic activity">
    <reaction evidence="6">
        <text>5-carboxymethylaminomethyluridine(34) in tRNA(Leu) + S-adenosyl-L-methionine = 5-carboxymethylaminomethyl-2'-O-methyluridine(34) in tRNA(Leu) + S-adenosyl-L-homocysteine + H(+)</text>
        <dbReference type="Rhea" id="RHEA:43088"/>
        <dbReference type="Rhea" id="RHEA-COMP:10333"/>
        <dbReference type="Rhea" id="RHEA-COMP:10334"/>
        <dbReference type="ChEBI" id="CHEBI:15378"/>
        <dbReference type="ChEBI" id="CHEBI:57856"/>
        <dbReference type="ChEBI" id="CHEBI:59789"/>
        <dbReference type="ChEBI" id="CHEBI:74508"/>
        <dbReference type="ChEBI" id="CHEBI:74511"/>
        <dbReference type="EC" id="2.1.1.207"/>
    </reaction>
</comment>
<dbReference type="Pfam" id="PF00588">
    <property type="entry name" value="SpoU_methylase"/>
    <property type="match status" value="1"/>
</dbReference>
<evidence type="ECO:0000256" key="6">
    <source>
        <dbReference type="HAMAP-Rule" id="MF_01885"/>
    </source>
</evidence>
<comment type="subcellular location">
    <subcellularLocation>
        <location evidence="6">Cytoplasm</location>
    </subcellularLocation>
</comment>
<feature type="binding site" evidence="6 7">
    <location>
        <position position="129"/>
    </location>
    <ligand>
        <name>S-adenosyl-L-methionine</name>
        <dbReference type="ChEBI" id="CHEBI:59789"/>
    </ligand>
</feature>
<dbReference type="STRING" id="59922.P9303_14671"/>
<dbReference type="HOGENOM" id="CLU_110125_2_1_3"/>
<dbReference type="InterPro" id="IPR029028">
    <property type="entry name" value="Alpha/beta_knot_MTases"/>
</dbReference>
<evidence type="ECO:0000256" key="7">
    <source>
        <dbReference type="PIRSR" id="PIRSR029256-1"/>
    </source>
</evidence>
<dbReference type="Gene3D" id="3.40.1280.10">
    <property type="match status" value="1"/>
</dbReference>
<dbReference type="GO" id="GO:0003723">
    <property type="term" value="F:RNA binding"/>
    <property type="evidence" value="ECO:0007669"/>
    <property type="project" value="InterPro"/>
</dbReference>
<keyword evidence="4 6" id="KW-0949">S-adenosyl-L-methionine</keyword>
<dbReference type="InterPro" id="IPR016914">
    <property type="entry name" value="TrmL"/>
</dbReference>
<evidence type="ECO:0000256" key="4">
    <source>
        <dbReference type="ARBA" id="ARBA00022691"/>
    </source>
</evidence>
<evidence type="ECO:0000256" key="2">
    <source>
        <dbReference type="ARBA" id="ARBA00022603"/>
    </source>
</evidence>
<dbReference type="Proteomes" id="UP000002274">
    <property type="component" value="Chromosome"/>
</dbReference>
<feature type="domain" description="tRNA/rRNA methyltransferase SpoU type" evidence="8">
    <location>
        <begin position="10"/>
        <end position="156"/>
    </location>
</feature>
<name>A2C9Q3_PROM3</name>
<dbReference type="GO" id="GO:0002130">
    <property type="term" value="P:wobble position ribose methylation"/>
    <property type="evidence" value="ECO:0007669"/>
    <property type="project" value="TreeGrafter"/>
</dbReference>
<dbReference type="InterPro" id="IPR001537">
    <property type="entry name" value="SpoU_MeTrfase"/>
</dbReference>
<dbReference type="RefSeq" id="WP_011826108.1">
    <property type="nucleotide sequence ID" value="NC_008820.1"/>
</dbReference>
<dbReference type="SUPFAM" id="SSF75217">
    <property type="entry name" value="alpha/beta knot"/>
    <property type="match status" value="1"/>
</dbReference>
<proteinExistence type="inferred from homology"/>
<dbReference type="BioCyc" id="PMAR59922:G1G80-1267-MONOMER"/>
<dbReference type="AlphaFoldDB" id="A2C9Q3"/>
<keyword evidence="5 6" id="KW-0819">tRNA processing</keyword>
<dbReference type="PANTHER" id="PTHR42971:SF1">
    <property type="entry name" value="TRNA (CYTIDINE(34)-2'-O)-METHYLTRANSFERASE"/>
    <property type="match status" value="1"/>
</dbReference>
<dbReference type="CDD" id="cd18094">
    <property type="entry name" value="SpoU-like_TrmL"/>
    <property type="match status" value="1"/>
</dbReference>
<evidence type="ECO:0000256" key="3">
    <source>
        <dbReference type="ARBA" id="ARBA00022679"/>
    </source>
</evidence>
<dbReference type="HAMAP" id="MF_01885">
    <property type="entry name" value="tRNA_methyltr_TrmL"/>
    <property type="match status" value="1"/>
</dbReference>
<protein>
    <recommendedName>
        <fullName evidence="6">Putative tRNA (cytidine(34)-2'-O)-methyltransferase</fullName>
        <ecNumber evidence="6">2.1.1.207</ecNumber>
    </recommendedName>
    <alternativeName>
        <fullName evidence="6">tRNA (cytidine/uridine-2'-O-)-methyltransferase</fullName>
    </alternativeName>
</protein>
<evidence type="ECO:0000256" key="5">
    <source>
        <dbReference type="ARBA" id="ARBA00022694"/>
    </source>
</evidence>